<evidence type="ECO:0000313" key="2">
    <source>
        <dbReference type="EMBL" id="OMH23607.1"/>
    </source>
</evidence>
<gene>
    <name evidence="2" type="ORF">BKD30_11935</name>
</gene>
<feature type="region of interest" description="Disordered" evidence="1">
    <location>
        <begin position="1"/>
        <end position="23"/>
    </location>
</feature>
<comment type="caution">
    <text evidence="2">The sequence shown here is derived from an EMBL/GenBank/DDBJ whole genome shotgun (WGS) entry which is preliminary data.</text>
</comment>
<dbReference type="STRING" id="554083.BKD30_11935"/>
<reference evidence="2 3" key="1">
    <citation type="submission" date="2016-12" db="EMBL/GenBank/DDBJ databases">
        <title>Draft genome of Tersicoccus phoenicis 1P05MA.</title>
        <authorList>
            <person name="Nakajima Y."/>
            <person name="Yoshizawa S."/>
            <person name="Nakamura K."/>
            <person name="Ogura Y."/>
            <person name="Hayashi T."/>
            <person name="Kogure K."/>
        </authorList>
    </citation>
    <scope>NUCLEOTIDE SEQUENCE [LARGE SCALE GENOMIC DNA]</scope>
    <source>
        <strain evidence="2 3">1p05MA</strain>
    </source>
</reference>
<dbReference type="InterPro" id="IPR014487">
    <property type="entry name" value="DUF3151"/>
</dbReference>
<name>A0A1R1L7T6_9MICC</name>
<dbReference type="EMBL" id="MRDE01000072">
    <property type="protein sequence ID" value="OMH23607.1"/>
    <property type="molecule type" value="Genomic_DNA"/>
</dbReference>
<dbReference type="OrthoDB" id="3826919at2"/>
<dbReference type="Proteomes" id="UP000187085">
    <property type="component" value="Unassembled WGS sequence"/>
</dbReference>
<keyword evidence="3" id="KW-1185">Reference proteome</keyword>
<organism evidence="2 3">
    <name type="scientific">Tersicoccus phoenicis</name>
    <dbReference type="NCBI Taxonomy" id="554083"/>
    <lineage>
        <taxon>Bacteria</taxon>
        <taxon>Bacillati</taxon>
        <taxon>Actinomycetota</taxon>
        <taxon>Actinomycetes</taxon>
        <taxon>Micrococcales</taxon>
        <taxon>Micrococcaceae</taxon>
        <taxon>Tersicoccus</taxon>
    </lineage>
</organism>
<dbReference type="Pfam" id="PF11349">
    <property type="entry name" value="DUF3151"/>
    <property type="match status" value="1"/>
</dbReference>
<dbReference type="PIRSF" id="PIRSF017349">
    <property type="entry name" value="UCP017349"/>
    <property type="match status" value="1"/>
</dbReference>
<dbReference type="AlphaFoldDB" id="A0A1R1L7T6"/>
<evidence type="ECO:0008006" key="4">
    <source>
        <dbReference type="Google" id="ProtNLM"/>
    </source>
</evidence>
<accession>A0A1R1L7T6</accession>
<proteinExistence type="predicted"/>
<evidence type="ECO:0000313" key="3">
    <source>
        <dbReference type="Proteomes" id="UP000187085"/>
    </source>
</evidence>
<dbReference type="RefSeq" id="WP_076704863.1">
    <property type="nucleotide sequence ID" value="NZ_MRDE01000072.1"/>
</dbReference>
<protein>
    <recommendedName>
        <fullName evidence="4">DUF3151 domain-containing protein</fullName>
    </recommendedName>
</protein>
<evidence type="ECO:0000256" key="1">
    <source>
        <dbReference type="SAM" id="MobiDB-lite"/>
    </source>
</evidence>
<sequence>MTADPHRNLLQPDPTLLPERPDLDARLEAGDEAEDLARQFPAVSLPWALLAEDALGDGRVIEGYAYARVGYHRGLDALRRAGWRGAGPVPYRHEPNRGFLRALAALGQAAAQIGEIDEAERVAAFLRDADPTAADAIADAGRPGTGG</sequence>